<evidence type="ECO:0000313" key="3">
    <source>
        <dbReference type="Proteomes" id="UP000643279"/>
    </source>
</evidence>
<protein>
    <submittedName>
        <fullName evidence="2">Uncharacterized protein</fullName>
    </submittedName>
</protein>
<reference evidence="3" key="1">
    <citation type="journal article" date="2019" name="Int. J. Syst. Evol. Microbiol.">
        <title>The Global Catalogue of Microorganisms (GCM) 10K type strain sequencing project: providing services to taxonomists for standard genome sequencing and annotation.</title>
        <authorList>
            <consortium name="The Broad Institute Genomics Platform"/>
            <consortium name="The Broad Institute Genome Sequencing Center for Infectious Disease"/>
            <person name="Wu L."/>
            <person name="Ma J."/>
        </authorList>
    </citation>
    <scope>NUCLEOTIDE SEQUENCE [LARGE SCALE GENOMIC DNA]</scope>
    <source>
        <strain evidence="3">CGMCC 1.12778</strain>
    </source>
</reference>
<dbReference type="RefSeq" id="WP_188573369.1">
    <property type="nucleotide sequence ID" value="NZ_BMFW01000034.1"/>
</dbReference>
<accession>A0ABQ2AXR1</accession>
<evidence type="ECO:0000256" key="1">
    <source>
        <dbReference type="SAM" id="MobiDB-lite"/>
    </source>
</evidence>
<name>A0ABQ2AXR1_9MICC</name>
<dbReference type="EMBL" id="BMFW01000034">
    <property type="protein sequence ID" value="GGI01499.1"/>
    <property type="molecule type" value="Genomic_DNA"/>
</dbReference>
<organism evidence="2 3">
    <name type="scientific">Arthrobacter liuii</name>
    <dbReference type="NCBI Taxonomy" id="1476996"/>
    <lineage>
        <taxon>Bacteria</taxon>
        <taxon>Bacillati</taxon>
        <taxon>Actinomycetota</taxon>
        <taxon>Actinomycetes</taxon>
        <taxon>Micrococcales</taxon>
        <taxon>Micrococcaceae</taxon>
        <taxon>Arthrobacter</taxon>
    </lineage>
</organism>
<sequence length="59" mass="6276">MVAAQLHLIHGGRRAFDVDGDDAGSPRCRTEDTAAVAGSTTPNTKTVTRTPQLVRMPEV</sequence>
<feature type="region of interest" description="Disordered" evidence="1">
    <location>
        <begin position="16"/>
        <end position="46"/>
    </location>
</feature>
<comment type="caution">
    <text evidence="2">The sequence shown here is derived from an EMBL/GenBank/DDBJ whole genome shotgun (WGS) entry which is preliminary data.</text>
</comment>
<proteinExistence type="predicted"/>
<dbReference type="Proteomes" id="UP000643279">
    <property type="component" value="Unassembled WGS sequence"/>
</dbReference>
<gene>
    <name evidence="2" type="ORF">GCM10007170_41080</name>
</gene>
<keyword evidence="3" id="KW-1185">Reference proteome</keyword>
<evidence type="ECO:0000313" key="2">
    <source>
        <dbReference type="EMBL" id="GGI01499.1"/>
    </source>
</evidence>